<dbReference type="InterPro" id="IPR013824">
    <property type="entry name" value="Topo_IA_cen_sub1"/>
</dbReference>
<dbReference type="InterPro" id="IPR000719">
    <property type="entry name" value="Prot_kinase_dom"/>
</dbReference>
<dbReference type="PROSITE" id="PS51192">
    <property type="entry name" value="HELICASE_ATP_BIND_1"/>
    <property type="match status" value="1"/>
</dbReference>
<dbReference type="InterPro" id="IPR013826">
    <property type="entry name" value="Topo_IA_cen_sub3"/>
</dbReference>
<evidence type="ECO:0000256" key="4">
    <source>
        <dbReference type="ARBA" id="ARBA00012891"/>
    </source>
</evidence>
<feature type="domain" description="EF-hand" evidence="17">
    <location>
        <begin position="960"/>
        <end position="995"/>
    </location>
</feature>
<evidence type="ECO:0000259" key="16">
    <source>
        <dbReference type="PROSITE" id="PS50011"/>
    </source>
</evidence>
<dbReference type="InterPro" id="IPR003602">
    <property type="entry name" value="Topo_IA_DNA-bd_dom"/>
</dbReference>
<evidence type="ECO:0000256" key="2">
    <source>
        <dbReference type="ARBA" id="ARBA00005253"/>
    </source>
</evidence>
<dbReference type="SUPFAM" id="SSF56712">
    <property type="entry name" value="Prokaryotic type I DNA topoisomerase"/>
    <property type="match status" value="1"/>
</dbReference>
<dbReference type="Gene3D" id="1.10.510.10">
    <property type="entry name" value="Transferase(Phosphotransferase) domain 1"/>
    <property type="match status" value="1"/>
</dbReference>
<evidence type="ECO:0000256" key="9">
    <source>
        <dbReference type="ARBA" id="ARBA00022840"/>
    </source>
</evidence>
<dbReference type="InterPro" id="IPR018247">
    <property type="entry name" value="EF_Hand_1_Ca_BS"/>
</dbReference>
<dbReference type="InterPro" id="IPR017441">
    <property type="entry name" value="Protein_kinase_ATP_BS"/>
</dbReference>
<dbReference type="PANTHER" id="PTHR11390">
    <property type="entry name" value="PROKARYOTIC DNA TOPOISOMERASE"/>
    <property type="match status" value="1"/>
</dbReference>
<keyword evidence="6" id="KW-0378">Hydrolase</keyword>
<evidence type="ECO:0000259" key="17">
    <source>
        <dbReference type="PROSITE" id="PS50222"/>
    </source>
</evidence>
<dbReference type="PROSITE" id="PS50222">
    <property type="entry name" value="EF_HAND_2"/>
    <property type="match status" value="2"/>
</dbReference>
<dbReference type="Pfam" id="PF00271">
    <property type="entry name" value="Helicase_C"/>
    <property type="match status" value="1"/>
</dbReference>
<sequence>MAGRIIQIRPRRISPSEVYGGVPKKEQLPALQRGSPILVATPGRLNDFLEFRQVTLSSVGYLVFDEADRMLDMGFEPQIREIVRQVPKRRQTLMFSATWPEEVQTLAHDFLKDRPVRSLRSGKGLNRAHQEAAMQWVPHAQVPSVAIPSHPAHAPVYQQVIRSPSPDARLKLAPQSPHLAGTASPHAVHAVPAPLHMVRALSPTQKHFPANVYPAHMCDGALLSLRVSYGAPRAGAPARGAGRGRRDDRAGVEGDAAAVARRGSGDEVQVVSCGLGYSSSERPLNERAQLPLGALQSPKGSASPAPGSPLPGSPFPGSPLPGSPVPGSPVPGSPVPGSPLIRPAVPMEIKGREERVGSADATKQTFPGAGGSQRCPTPPVPETTPAELPWTRLASDCLGEEAIVRDSPSLEKKVERKAQEGLGLPPKGESKAEEKAWVDAKAQDVQRVPRAKKTTSNEKKTPSAERKAPVTVERRSAPEKKAPEKPPTEKRVKVADRKDAWKATPSEKPVESTLSAWKKSQQLMFGKTKTDEEDASQNFCREMFISRRHGRPEDHYRVLGVLGKGSFGVVRKVQCRQTKAMRVMKIVDKQKALSGGYPLKLIMEEIDKLKSLDHPAVLRLFEYYADSRSLYLITDLLPGGDLLEAVEKSYGEKKQLPEAWVAAVFRQACEGVAYCHAKGVMHKDLKLENIMLCSIDPPEAVVIDVGLAELFPPSEAESFKSADAAGTLATMAPEVIRGSFNAKCDVWSLGCCLYALLCTRPRRLRDSPEETSKPEDDDGAYYNYFYPFRPPLGESRPELKAYLERQKRGPDLARLRCSAVADDLVKEMLTYDEPSRSQLQQILTHQWLQCRDREQVLGAGQVDSLLQFHRTNALAQAVLLDMASQLPLAQLRELTQLFESMDKDGNGILDQSELTEALIKAGLQPEQARKAAVRLLRGGGGAVEFSRFVAALVPSCRDLLSAKLLRSSFDRLDENGDGFVSRAELQRLLERAGSKLAQAQQQLAERDKRPGQGDEVLDTSDEESGPTASGSKRLRAAHAARKAFDNMGGEGRVRVSFESLHRQTMEFIAFWTGDLEGRSADSGKANEDISQQVIVVDPEHKDCTLLQVLRGNPPPARILVFVAMRKQCDLVVRALRRNGVKANSMHSDKDQQEREEALQDFRTGQVCVLVATDVAARGLDIKGINLVVNYDTANNTEDYVHRIGRTGRAGQKGWSLTFLTRSGEDAFKAVGMAAVMEKAGCPIPGEMQQLVERIFETNAQRFAENFIIAFESPICPFGEKPSVAKLVAESLSGGRMRPRRGQSRAVQSMEFVTWFPPAQQKCRILQTSTIGHIFGLDFEAWTENGKQPPQELFYANASWTQHFRAQSSAQVKKTVEANVAKNRIVDPWPDEHIQELGQEAEYLALWLDCDREGENICYEALPCRTPMAYQNLGRPDQHLAMAVDARQELDLKIGCAFTRLMTRTFLNSAKEKFRVWDQTCLSYGPCQTPTLWFCVERHKEIENFQRQDIFTPIVTVSIEDYPVELQWIEAAGRRRMPQNDMCRFAGGIFTSSGGVEACGRRKSAKRPVGLNTVQMLKTCSTRLGMSPAETMRIAEGLYSSGYISYPRTETTKYSQTFDLVAALREQAYHPTWGKTVSYVLRETQIQQPVAGTDKGDHPPITPIKDEFSKGKEWRLYEYVTRHFIASLMDDASYDEIRYVFDVAGEHFTFTYHEVKERGFFYIMPWRPRDLKLNEIDWDMPEMSQRSEFPAEAEVQRDKTRPPDYLKESELVALMDQNGIGTDASIPQHVQNVVDRHYVMICGPGDDGQRGEIISKGRGKGKKGRVAHFFHILPSLQCGRSKSLEATSA</sequence>
<comment type="similarity">
    <text evidence="2">Belongs to the centrin family.</text>
</comment>
<dbReference type="InterPro" id="IPR023406">
    <property type="entry name" value="Topo_IA_AS"/>
</dbReference>
<feature type="compositionally biased region" description="Pro residues" evidence="15">
    <location>
        <begin position="306"/>
        <end position="337"/>
    </location>
</feature>
<dbReference type="SMART" id="SM00437">
    <property type="entry name" value="TOP1Ac"/>
    <property type="match status" value="1"/>
</dbReference>
<dbReference type="SMART" id="SM00487">
    <property type="entry name" value="DEXDc"/>
    <property type="match status" value="1"/>
</dbReference>
<dbReference type="CDD" id="cd18787">
    <property type="entry name" value="SF2_C_DEAD"/>
    <property type="match status" value="1"/>
</dbReference>
<dbReference type="Gene3D" id="3.40.50.140">
    <property type="match status" value="1"/>
</dbReference>
<evidence type="ECO:0000259" key="20">
    <source>
        <dbReference type="PROSITE" id="PS52039"/>
    </source>
</evidence>
<protein>
    <recommendedName>
        <fullName evidence="4">DNA topoisomerase</fullName>
        <ecNumber evidence="4">5.6.2.1</ecNumber>
    </recommendedName>
</protein>
<feature type="region of interest" description="Disordered" evidence="15">
    <location>
        <begin position="405"/>
        <end position="514"/>
    </location>
</feature>
<comment type="catalytic activity">
    <reaction evidence="1">
        <text>ATP-independent breakage of single-stranded DNA, followed by passage and rejoining.</text>
        <dbReference type="EC" id="5.6.2.1"/>
    </reaction>
</comment>
<feature type="region of interest" description="Disordered" evidence="15">
    <location>
        <begin position="999"/>
        <end position="1036"/>
    </location>
</feature>
<dbReference type="Gene3D" id="1.10.238.10">
    <property type="entry name" value="EF-hand"/>
    <property type="match status" value="2"/>
</dbReference>
<dbReference type="PRINTS" id="PR00417">
    <property type="entry name" value="PRTPISMRASEI"/>
</dbReference>
<reference evidence="21 22" key="1">
    <citation type="submission" date="2024-02" db="EMBL/GenBank/DDBJ databases">
        <authorList>
            <person name="Chen Y."/>
            <person name="Shah S."/>
            <person name="Dougan E. K."/>
            <person name="Thang M."/>
            <person name="Chan C."/>
        </authorList>
    </citation>
    <scope>NUCLEOTIDE SEQUENCE [LARGE SCALE GENOMIC DNA]</scope>
</reference>
<dbReference type="PROSITE" id="PS00396">
    <property type="entry name" value="TOPO_IA_1"/>
    <property type="match status" value="1"/>
</dbReference>
<evidence type="ECO:0000256" key="14">
    <source>
        <dbReference type="PROSITE-ProRule" id="PRU10141"/>
    </source>
</evidence>
<feature type="domain" description="Topo IA-type catalytic" evidence="20">
    <location>
        <begin position="1436"/>
        <end position="1848"/>
    </location>
</feature>
<dbReference type="SMART" id="SM00490">
    <property type="entry name" value="HELICc"/>
    <property type="match status" value="1"/>
</dbReference>
<dbReference type="InterPro" id="IPR011009">
    <property type="entry name" value="Kinase-like_dom_sf"/>
</dbReference>
<feature type="domain" description="Protein kinase" evidence="16">
    <location>
        <begin position="556"/>
        <end position="848"/>
    </location>
</feature>
<feature type="compositionally biased region" description="Low complexity" evidence="15">
    <location>
        <begin position="253"/>
        <end position="262"/>
    </location>
</feature>
<dbReference type="Pfam" id="PF01131">
    <property type="entry name" value="Topoisom_bac"/>
    <property type="match status" value="1"/>
</dbReference>
<evidence type="ECO:0000256" key="10">
    <source>
        <dbReference type="ARBA" id="ARBA00023029"/>
    </source>
</evidence>
<dbReference type="Gene3D" id="1.10.290.10">
    <property type="entry name" value="Topoisomerase I, domain 4"/>
    <property type="match status" value="1"/>
</dbReference>
<feature type="compositionally biased region" description="Basic and acidic residues" evidence="15">
    <location>
        <begin position="455"/>
        <end position="501"/>
    </location>
</feature>
<dbReference type="PROSITE" id="PS51194">
    <property type="entry name" value="HELICASE_CTER"/>
    <property type="match status" value="1"/>
</dbReference>
<keyword evidence="5 14" id="KW-0547">Nucleotide-binding</keyword>
<dbReference type="SMART" id="SM00220">
    <property type="entry name" value="S_TKc"/>
    <property type="match status" value="1"/>
</dbReference>
<dbReference type="PANTHER" id="PTHR11390:SF20">
    <property type="entry name" value="DNA TOPOISOMERASE 3-BETA-1"/>
    <property type="match status" value="1"/>
</dbReference>
<feature type="compositionally biased region" description="Basic and acidic residues" evidence="15">
    <location>
        <begin position="405"/>
        <end position="419"/>
    </location>
</feature>
<dbReference type="Pfam" id="PF00270">
    <property type="entry name" value="DEAD"/>
    <property type="match status" value="1"/>
</dbReference>
<keyword evidence="22" id="KW-1185">Reference proteome</keyword>
<dbReference type="Gene3D" id="3.30.200.20">
    <property type="entry name" value="Phosphorylase Kinase, domain 1"/>
    <property type="match status" value="1"/>
</dbReference>
<evidence type="ECO:0000313" key="22">
    <source>
        <dbReference type="Proteomes" id="UP001642464"/>
    </source>
</evidence>
<proteinExistence type="inferred from homology"/>
<dbReference type="Gene3D" id="3.40.50.300">
    <property type="entry name" value="P-loop containing nucleotide triphosphate hydrolases"/>
    <property type="match status" value="2"/>
</dbReference>
<dbReference type="Proteomes" id="UP001642464">
    <property type="component" value="Unassembled WGS sequence"/>
</dbReference>
<evidence type="ECO:0000256" key="3">
    <source>
        <dbReference type="ARBA" id="ARBA00009446"/>
    </source>
</evidence>
<dbReference type="PROSITE" id="PS00108">
    <property type="entry name" value="PROTEIN_KINASE_ST"/>
    <property type="match status" value="1"/>
</dbReference>
<dbReference type="PROSITE" id="PS52039">
    <property type="entry name" value="TOPO_IA_2"/>
    <property type="match status" value="1"/>
</dbReference>
<accession>A0ABP0S610</accession>
<evidence type="ECO:0000256" key="13">
    <source>
        <dbReference type="ARBA" id="ARBA00024334"/>
    </source>
</evidence>
<keyword evidence="12" id="KW-0413">Isomerase</keyword>
<feature type="domain" description="Helicase ATP-binding" evidence="18">
    <location>
        <begin position="1"/>
        <end position="117"/>
    </location>
</feature>
<dbReference type="PROSITE" id="PS00018">
    <property type="entry name" value="EF_HAND_1"/>
    <property type="match status" value="2"/>
</dbReference>
<feature type="binding site" evidence="14">
    <location>
        <position position="585"/>
    </location>
    <ligand>
        <name>ATP</name>
        <dbReference type="ChEBI" id="CHEBI:30616"/>
    </ligand>
</feature>
<feature type="compositionally biased region" description="Basic and acidic residues" evidence="15">
    <location>
        <begin position="428"/>
        <end position="444"/>
    </location>
</feature>
<dbReference type="InterPro" id="IPR013497">
    <property type="entry name" value="Topo_IA_cen"/>
</dbReference>
<evidence type="ECO:0000256" key="11">
    <source>
        <dbReference type="ARBA" id="ARBA00023125"/>
    </source>
</evidence>
<evidence type="ECO:0000313" key="21">
    <source>
        <dbReference type="EMBL" id="CAK9107730.1"/>
    </source>
</evidence>
<dbReference type="PROSITE" id="PS00107">
    <property type="entry name" value="PROTEIN_KINASE_ATP"/>
    <property type="match status" value="1"/>
</dbReference>
<evidence type="ECO:0000259" key="19">
    <source>
        <dbReference type="PROSITE" id="PS51194"/>
    </source>
</evidence>
<dbReference type="InterPro" id="IPR001650">
    <property type="entry name" value="Helicase_C-like"/>
</dbReference>
<keyword evidence="9 14" id="KW-0067">ATP-binding</keyword>
<dbReference type="Gene3D" id="1.10.460.10">
    <property type="entry name" value="Topoisomerase I, domain 2"/>
    <property type="match status" value="1"/>
</dbReference>
<keyword evidence="7" id="KW-0347">Helicase</keyword>
<dbReference type="EMBL" id="CAXAMM010042962">
    <property type="protein sequence ID" value="CAK9107730.1"/>
    <property type="molecule type" value="Genomic_DNA"/>
</dbReference>
<dbReference type="InterPro" id="IPR027417">
    <property type="entry name" value="P-loop_NTPase"/>
</dbReference>
<gene>
    <name evidence="21" type="ORF">SCF082_LOCUS50148</name>
</gene>
<dbReference type="Pfam" id="PF00069">
    <property type="entry name" value="Pkinase"/>
    <property type="match status" value="1"/>
</dbReference>
<dbReference type="InterPro" id="IPR011992">
    <property type="entry name" value="EF-hand-dom_pair"/>
</dbReference>
<evidence type="ECO:0000256" key="12">
    <source>
        <dbReference type="ARBA" id="ARBA00023235"/>
    </source>
</evidence>
<dbReference type="InterPro" id="IPR013825">
    <property type="entry name" value="Topo_IA_cen_sub2"/>
</dbReference>
<evidence type="ECO:0000256" key="6">
    <source>
        <dbReference type="ARBA" id="ARBA00022801"/>
    </source>
</evidence>
<dbReference type="Pfam" id="PF13202">
    <property type="entry name" value="EF-hand_5"/>
    <property type="match status" value="1"/>
</dbReference>
<feature type="domain" description="Helicase C-terminal" evidence="19">
    <location>
        <begin position="1088"/>
        <end position="1251"/>
    </location>
</feature>
<feature type="region of interest" description="Disordered" evidence="15">
    <location>
        <begin position="294"/>
        <end position="388"/>
    </location>
</feature>
<keyword evidence="10" id="KW-0799">Topoisomerase</keyword>
<organism evidence="21 22">
    <name type="scientific">Durusdinium trenchii</name>
    <dbReference type="NCBI Taxonomy" id="1381693"/>
    <lineage>
        <taxon>Eukaryota</taxon>
        <taxon>Sar</taxon>
        <taxon>Alveolata</taxon>
        <taxon>Dinophyceae</taxon>
        <taxon>Suessiales</taxon>
        <taxon>Symbiodiniaceae</taxon>
        <taxon>Durusdinium</taxon>
    </lineage>
</organism>
<dbReference type="InterPro" id="IPR000380">
    <property type="entry name" value="Topo_IA"/>
</dbReference>
<dbReference type="InterPro" id="IPR023405">
    <property type="entry name" value="Topo_IA_core_domain"/>
</dbReference>
<feature type="domain" description="EF-hand" evidence="17">
    <location>
        <begin position="889"/>
        <end position="924"/>
    </location>
</feature>
<feature type="region of interest" description="Disordered" evidence="15">
    <location>
        <begin position="232"/>
        <end position="265"/>
    </location>
</feature>
<dbReference type="CDD" id="cd00186">
    <property type="entry name" value="TOP1Ac"/>
    <property type="match status" value="1"/>
</dbReference>
<dbReference type="InterPro" id="IPR011545">
    <property type="entry name" value="DEAD/DEAH_box_helicase_dom"/>
</dbReference>
<dbReference type="EC" id="5.6.2.1" evidence="4"/>
<dbReference type="InterPro" id="IPR002048">
    <property type="entry name" value="EF_hand_dom"/>
</dbReference>
<feature type="compositionally biased region" description="Acidic residues" evidence="15">
    <location>
        <begin position="1015"/>
        <end position="1024"/>
    </location>
</feature>
<keyword evidence="11" id="KW-0238">DNA-binding</keyword>
<comment type="caution">
    <text evidence="21">The sequence shown here is derived from an EMBL/GenBank/DDBJ whole genome shotgun (WGS) entry which is preliminary data.</text>
</comment>
<keyword evidence="8" id="KW-0106">Calcium</keyword>
<dbReference type="InterPro" id="IPR003601">
    <property type="entry name" value="Topo_IA_2"/>
</dbReference>
<dbReference type="SMART" id="SM00436">
    <property type="entry name" value="TOP1Bc"/>
    <property type="match status" value="1"/>
</dbReference>
<name>A0ABP0S610_9DINO</name>
<dbReference type="InterPro" id="IPR000629">
    <property type="entry name" value="RNA-helicase_DEAD-box_CS"/>
</dbReference>
<evidence type="ECO:0000256" key="1">
    <source>
        <dbReference type="ARBA" id="ARBA00000213"/>
    </source>
</evidence>
<dbReference type="SMART" id="SM00054">
    <property type="entry name" value="EFh"/>
    <property type="match status" value="2"/>
</dbReference>
<dbReference type="InterPro" id="IPR014001">
    <property type="entry name" value="Helicase_ATP-bd"/>
</dbReference>
<dbReference type="SUPFAM" id="SSF56112">
    <property type="entry name" value="Protein kinase-like (PK-like)"/>
    <property type="match status" value="1"/>
</dbReference>
<comment type="similarity">
    <text evidence="13">Belongs to the protein kinase superfamily. Ser/Thr protein kinase family. CDPK subfamily.</text>
</comment>
<dbReference type="PROSITE" id="PS50011">
    <property type="entry name" value="PROTEIN_KINASE_DOM"/>
    <property type="match status" value="1"/>
</dbReference>
<evidence type="ECO:0000259" key="18">
    <source>
        <dbReference type="PROSITE" id="PS51192"/>
    </source>
</evidence>
<evidence type="ECO:0000256" key="7">
    <source>
        <dbReference type="ARBA" id="ARBA00022806"/>
    </source>
</evidence>
<dbReference type="InterPro" id="IPR008271">
    <property type="entry name" value="Ser/Thr_kinase_AS"/>
</dbReference>
<evidence type="ECO:0000256" key="8">
    <source>
        <dbReference type="ARBA" id="ARBA00022837"/>
    </source>
</evidence>
<dbReference type="Gene3D" id="2.70.20.10">
    <property type="entry name" value="Topoisomerase I, domain 3"/>
    <property type="match status" value="1"/>
</dbReference>
<dbReference type="SUPFAM" id="SSF52540">
    <property type="entry name" value="P-loop containing nucleoside triphosphate hydrolases"/>
    <property type="match status" value="1"/>
</dbReference>
<dbReference type="SUPFAM" id="SSF47473">
    <property type="entry name" value="EF-hand"/>
    <property type="match status" value="1"/>
</dbReference>
<evidence type="ECO:0000256" key="15">
    <source>
        <dbReference type="SAM" id="MobiDB-lite"/>
    </source>
</evidence>
<dbReference type="PROSITE" id="PS00039">
    <property type="entry name" value="DEAD_ATP_HELICASE"/>
    <property type="match status" value="1"/>
</dbReference>
<evidence type="ECO:0000256" key="5">
    <source>
        <dbReference type="ARBA" id="ARBA00022741"/>
    </source>
</evidence>
<comment type="similarity">
    <text evidence="3">Belongs to the type IA topoisomerase family.</text>
</comment>